<dbReference type="EMBL" id="BQXU01000010">
    <property type="protein sequence ID" value="GKT44568.1"/>
    <property type="molecule type" value="Genomic_DNA"/>
</dbReference>
<evidence type="ECO:0000259" key="3">
    <source>
        <dbReference type="PROSITE" id="PS51782"/>
    </source>
</evidence>
<feature type="chain" id="PRO_5041266714" evidence="2">
    <location>
        <begin position="20"/>
        <end position="185"/>
    </location>
</feature>
<feature type="compositionally biased region" description="Basic and acidic residues" evidence="1">
    <location>
        <begin position="48"/>
        <end position="57"/>
    </location>
</feature>
<protein>
    <submittedName>
        <fullName evidence="4">Intracellular hyphae protein 1</fullName>
    </submittedName>
</protein>
<dbReference type="PROSITE" id="PS51782">
    <property type="entry name" value="LYSM"/>
    <property type="match status" value="1"/>
</dbReference>
<sequence>MRAPIIYLALAGLASVAQANPIANTDSQTETRGLVTRGLSHMFLSRSEAAHSEEPPTRRQATTPPSPLTSASVGTTLNDANRTITLTVVKGDTLGQIAKLFNSGICDIAKLNKIQDPDFIVVGQVLQVPINVAAPDNNSCINRGGAIPPANNGTAAPAPPASGGSGKKGKKQRRSVNLFEEHRAV</sequence>
<evidence type="ECO:0000256" key="2">
    <source>
        <dbReference type="SAM" id="SignalP"/>
    </source>
</evidence>
<feature type="region of interest" description="Disordered" evidence="1">
    <location>
        <begin position="151"/>
        <end position="185"/>
    </location>
</feature>
<feature type="compositionally biased region" description="Polar residues" evidence="1">
    <location>
        <begin position="59"/>
        <end position="74"/>
    </location>
</feature>
<accession>A0AA37LDT3</accession>
<dbReference type="CDD" id="cd00118">
    <property type="entry name" value="LysM"/>
    <property type="match status" value="1"/>
</dbReference>
<evidence type="ECO:0000313" key="5">
    <source>
        <dbReference type="Proteomes" id="UP001055115"/>
    </source>
</evidence>
<reference evidence="4 5" key="1">
    <citation type="submission" date="2022-03" db="EMBL/GenBank/DDBJ databases">
        <title>Genome data of Colletotrichum spp.</title>
        <authorList>
            <person name="Utami Y.D."/>
            <person name="Hiruma K."/>
        </authorList>
    </citation>
    <scope>NUCLEOTIDE SEQUENCE [LARGE SCALE GENOMIC DNA]</scope>
    <source>
        <strain evidence="4 5">MAFF 239500</strain>
    </source>
</reference>
<dbReference type="SMART" id="SM00257">
    <property type="entry name" value="LysM"/>
    <property type="match status" value="1"/>
</dbReference>
<dbReference type="Proteomes" id="UP001055115">
    <property type="component" value="Unassembled WGS sequence"/>
</dbReference>
<dbReference type="InterPro" id="IPR018392">
    <property type="entry name" value="LysM"/>
</dbReference>
<dbReference type="Gene3D" id="3.10.350.10">
    <property type="entry name" value="LysM domain"/>
    <property type="match status" value="1"/>
</dbReference>
<evidence type="ECO:0000256" key="1">
    <source>
        <dbReference type="SAM" id="MobiDB-lite"/>
    </source>
</evidence>
<dbReference type="GeneID" id="73325551"/>
<feature type="region of interest" description="Disordered" evidence="1">
    <location>
        <begin position="47"/>
        <end position="74"/>
    </location>
</feature>
<dbReference type="SUPFAM" id="SSF54106">
    <property type="entry name" value="LysM domain"/>
    <property type="match status" value="1"/>
</dbReference>
<dbReference type="Pfam" id="PF01476">
    <property type="entry name" value="LysM"/>
    <property type="match status" value="1"/>
</dbReference>
<keyword evidence="2" id="KW-0732">Signal</keyword>
<name>A0AA37LDT3_9PEZI</name>
<evidence type="ECO:0000313" key="4">
    <source>
        <dbReference type="EMBL" id="GKT44568.1"/>
    </source>
</evidence>
<feature type="domain" description="LysM" evidence="3">
    <location>
        <begin position="84"/>
        <end position="128"/>
    </location>
</feature>
<proteinExistence type="predicted"/>
<dbReference type="RefSeq" id="XP_049126918.1">
    <property type="nucleotide sequence ID" value="XM_049270961.1"/>
</dbReference>
<feature type="signal peptide" evidence="2">
    <location>
        <begin position="1"/>
        <end position="19"/>
    </location>
</feature>
<gene>
    <name evidence="4" type="ORF">ColSpa_04749</name>
</gene>
<dbReference type="AlphaFoldDB" id="A0AA37LDT3"/>
<keyword evidence="5" id="KW-1185">Reference proteome</keyword>
<comment type="caution">
    <text evidence="4">The sequence shown here is derived from an EMBL/GenBank/DDBJ whole genome shotgun (WGS) entry which is preliminary data.</text>
</comment>
<organism evidence="4 5">
    <name type="scientific">Colletotrichum spaethianum</name>
    <dbReference type="NCBI Taxonomy" id="700344"/>
    <lineage>
        <taxon>Eukaryota</taxon>
        <taxon>Fungi</taxon>
        <taxon>Dikarya</taxon>
        <taxon>Ascomycota</taxon>
        <taxon>Pezizomycotina</taxon>
        <taxon>Sordariomycetes</taxon>
        <taxon>Hypocreomycetidae</taxon>
        <taxon>Glomerellales</taxon>
        <taxon>Glomerellaceae</taxon>
        <taxon>Colletotrichum</taxon>
        <taxon>Colletotrichum spaethianum species complex</taxon>
    </lineage>
</organism>
<dbReference type="InterPro" id="IPR036779">
    <property type="entry name" value="LysM_dom_sf"/>
</dbReference>